<gene>
    <name evidence="1" type="ORF">KPSA3_03778</name>
</gene>
<evidence type="ECO:0000313" key="2">
    <source>
        <dbReference type="Proteomes" id="UP000248291"/>
    </source>
</evidence>
<dbReference type="EMBL" id="BGKA01000120">
    <property type="protein sequence ID" value="GBH17807.1"/>
    <property type="molecule type" value="Genomic_DNA"/>
</dbReference>
<sequence length="43" mass="4466">MPSNPRPGLSADHRAVGDRGIALCSSPPAFTAQIVHSPMPLVN</sequence>
<organism evidence="1 2">
    <name type="scientific">Pseudomonas syringae pv. actinidiae</name>
    <dbReference type="NCBI Taxonomy" id="103796"/>
    <lineage>
        <taxon>Bacteria</taxon>
        <taxon>Pseudomonadati</taxon>
        <taxon>Pseudomonadota</taxon>
        <taxon>Gammaproteobacteria</taxon>
        <taxon>Pseudomonadales</taxon>
        <taxon>Pseudomonadaceae</taxon>
        <taxon>Pseudomonas</taxon>
        <taxon>Pseudomonas syringae</taxon>
    </lineage>
</organism>
<evidence type="ECO:0000313" key="1">
    <source>
        <dbReference type="EMBL" id="GBH17807.1"/>
    </source>
</evidence>
<name>A0AAN4TM42_PSESF</name>
<reference evidence="1 2" key="1">
    <citation type="submission" date="2018-04" db="EMBL/GenBank/DDBJ databases">
        <title>Draft genome sequence of Pseudomonas syringae pv. actinidiae biovar 3 strains isolated from kiwifruit in Kagawa prefecture.</title>
        <authorList>
            <person name="Tabuchi M."/>
            <person name="Saito M."/>
            <person name="Fujiwara S."/>
            <person name="Sasa N."/>
            <person name="Akimitsu K."/>
            <person name="Gomi K."/>
            <person name="Konishi-Sugita S."/>
            <person name="Hamano K."/>
            <person name="Kataoka I."/>
        </authorList>
    </citation>
    <scope>NUCLEOTIDE SEQUENCE [LARGE SCALE GENOMIC DNA]</scope>
    <source>
        <strain evidence="1 2">MAFF212211</strain>
    </source>
</reference>
<dbReference type="AlphaFoldDB" id="A0AAN4TM42"/>
<accession>A0AAN4TM42</accession>
<protein>
    <submittedName>
        <fullName evidence="1">Uncharacterized protein</fullName>
    </submittedName>
</protein>
<dbReference type="Proteomes" id="UP000248291">
    <property type="component" value="Unassembled WGS sequence"/>
</dbReference>
<comment type="caution">
    <text evidence="1">The sequence shown here is derived from an EMBL/GenBank/DDBJ whole genome shotgun (WGS) entry which is preliminary data.</text>
</comment>
<proteinExistence type="predicted"/>